<comment type="caution">
    <text evidence="5">Lacks conserved residue(s) required for the propagation of feature annotation.</text>
</comment>
<evidence type="ECO:0000313" key="8">
    <source>
        <dbReference type="EMBL" id="OON20832.1"/>
    </source>
</evidence>
<evidence type="ECO:0000256" key="6">
    <source>
        <dbReference type="SAM" id="SignalP"/>
    </source>
</evidence>
<dbReference type="FunFam" id="2.60.120.290:FF:000003">
    <property type="entry name" value="Neuropilin"/>
    <property type="match status" value="1"/>
</dbReference>
<evidence type="ECO:0000259" key="7">
    <source>
        <dbReference type="PROSITE" id="PS01180"/>
    </source>
</evidence>
<keyword evidence="3" id="KW-1015">Disulfide bond</keyword>
<evidence type="ECO:0000313" key="9">
    <source>
        <dbReference type="Proteomes" id="UP000243686"/>
    </source>
</evidence>
<evidence type="ECO:0000256" key="2">
    <source>
        <dbReference type="ARBA" id="ARBA00022737"/>
    </source>
</evidence>
<keyword evidence="1 6" id="KW-0732">Signal</keyword>
<keyword evidence="4" id="KW-0325">Glycoprotein</keyword>
<evidence type="ECO:0000256" key="5">
    <source>
        <dbReference type="PROSITE-ProRule" id="PRU00059"/>
    </source>
</evidence>
<feature type="domain" description="CUB" evidence="7">
    <location>
        <begin position="27"/>
        <end position="139"/>
    </location>
</feature>
<dbReference type="AlphaFoldDB" id="A0A1S8X292"/>
<dbReference type="InterPro" id="IPR035914">
    <property type="entry name" value="Sperma_CUB_dom_sf"/>
</dbReference>
<dbReference type="CDD" id="cd00041">
    <property type="entry name" value="CUB"/>
    <property type="match status" value="2"/>
</dbReference>
<dbReference type="Proteomes" id="UP000243686">
    <property type="component" value="Unassembled WGS sequence"/>
</dbReference>
<keyword evidence="2" id="KW-0677">Repeat</keyword>
<dbReference type="EMBL" id="KV892419">
    <property type="protein sequence ID" value="OON20832.1"/>
    <property type="molecule type" value="Genomic_DNA"/>
</dbReference>
<dbReference type="SUPFAM" id="SSF49854">
    <property type="entry name" value="Spermadhesin, CUB domain"/>
    <property type="match status" value="2"/>
</dbReference>
<evidence type="ECO:0000256" key="1">
    <source>
        <dbReference type="ARBA" id="ARBA00022729"/>
    </source>
</evidence>
<feature type="domain" description="CUB" evidence="7">
    <location>
        <begin position="141"/>
        <end position="253"/>
    </location>
</feature>
<evidence type="ECO:0000256" key="4">
    <source>
        <dbReference type="ARBA" id="ARBA00023180"/>
    </source>
</evidence>
<reference evidence="8 9" key="1">
    <citation type="submission" date="2015-03" db="EMBL/GenBank/DDBJ databases">
        <title>Draft genome of the nematode, Opisthorchis viverrini.</title>
        <authorList>
            <person name="Mitreva M."/>
        </authorList>
    </citation>
    <scope>NUCLEOTIDE SEQUENCE [LARGE SCALE GENOMIC DNA]</scope>
    <source>
        <strain evidence="8">Khon Kaen</strain>
    </source>
</reference>
<gene>
    <name evidence="8" type="ORF">X801_03283</name>
</gene>
<dbReference type="Pfam" id="PF00431">
    <property type="entry name" value="CUB"/>
    <property type="match status" value="2"/>
</dbReference>
<feature type="chain" id="PRO_5012006623" evidence="6">
    <location>
        <begin position="24"/>
        <end position="253"/>
    </location>
</feature>
<dbReference type="PROSITE" id="PS01180">
    <property type="entry name" value="CUB"/>
    <property type="match status" value="2"/>
</dbReference>
<feature type="non-terminal residue" evidence="8">
    <location>
        <position position="253"/>
    </location>
</feature>
<feature type="signal peptide" evidence="6">
    <location>
        <begin position="1"/>
        <end position="23"/>
    </location>
</feature>
<protein>
    <submittedName>
        <fullName evidence="8">CUB domain protein</fullName>
    </submittedName>
</protein>
<dbReference type="InterPro" id="IPR000859">
    <property type="entry name" value="CUB_dom"/>
</dbReference>
<dbReference type="Gene3D" id="2.60.120.290">
    <property type="entry name" value="Spermadhesin, CUB domain"/>
    <property type="match status" value="2"/>
</dbReference>
<keyword evidence="9" id="KW-1185">Reference proteome</keyword>
<accession>A0A1S8X292</accession>
<dbReference type="PANTHER" id="PTHR24251">
    <property type="entry name" value="OVOCHYMASE-RELATED"/>
    <property type="match status" value="1"/>
</dbReference>
<dbReference type="SMART" id="SM00042">
    <property type="entry name" value="CUB"/>
    <property type="match status" value="2"/>
</dbReference>
<sequence>MKLGFHDLVCFCFVCSCFYFCHAEPICVYNLEGTTGEFKTPNYPLAYPDNLNCSWTIQSPGKSELIFQTFEIEESYVGEKCQFDVVYVHLQKGNDFETHGPLCGYSPPGPFEFDGKAVVTLTSDRIRAYSGFLAYFREARCGYDTTDSSGTITSPNFPNKYENNLGCSWTIQKPTKPSVLTFDSFDVEWANWGEQCQFDYLYVFVGTGRHVKSYGPYCGNQKPDPIPFDKPVQITFTTDDSERRTGFSLTFGP</sequence>
<name>A0A1S8X292_OPIVI</name>
<evidence type="ECO:0000256" key="3">
    <source>
        <dbReference type="ARBA" id="ARBA00023157"/>
    </source>
</evidence>
<organism evidence="8 9">
    <name type="scientific">Opisthorchis viverrini</name>
    <name type="common">Southeast Asian liver fluke</name>
    <dbReference type="NCBI Taxonomy" id="6198"/>
    <lineage>
        <taxon>Eukaryota</taxon>
        <taxon>Metazoa</taxon>
        <taxon>Spiralia</taxon>
        <taxon>Lophotrochozoa</taxon>
        <taxon>Platyhelminthes</taxon>
        <taxon>Trematoda</taxon>
        <taxon>Digenea</taxon>
        <taxon>Opisthorchiida</taxon>
        <taxon>Opisthorchiata</taxon>
        <taxon>Opisthorchiidae</taxon>
        <taxon>Opisthorchis</taxon>
    </lineage>
</organism>
<proteinExistence type="predicted"/>